<accession>A0A1I7XBL6</accession>
<feature type="chain" id="PRO_5009311065" evidence="1">
    <location>
        <begin position="21"/>
        <end position="68"/>
    </location>
</feature>
<dbReference type="WBParaSite" id="Hba_14753">
    <property type="protein sequence ID" value="Hba_14753"/>
    <property type="gene ID" value="Hba_14753"/>
</dbReference>
<dbReference type="Proteomes" id="UP000095283">
    <property type="component" value="Unplaced"/>
</dbReference>
<name>A0A1I7XBL6_HETBA</name>
<organism evidence="2 3">
    <name type="scientific">Heterorhabditis bacteriophora</name>
    <name type="common">Entomopathogenic nematode worm</name>
    <dbReference type="NCBI Taxonomy" id="37862"/>
    <lineage>
        <taxon>Eukaryota</taxon>
        <taxon>Metazoa</taxon>
        <taxon>Ecdysozoa</taxon>
        <taxon>Nematoda</taxon>
        <taxon>Chromadorea</taxon>
        <taxon>Rhabditida</taxon>
        <taxon>Rhabditina</taxon>
        <taxon>Rhabditomorpha</taxon>
        <taxon>Strongyloidea</taxon>
        <taxon>Heterorhabditidae</taxon>
        <taxon>Heterorhabditis</taxon>
    </lineage>
</organism>
<dbReference type="AlphaFoldDB" id="A0A1I7XBL6"/>
<sequence length="68" mass="7843">MSLAGLWVLLAQELVTFVTQHTLLELSISDKVKDRISKSIIIIMNNVKYNNRQSQRILCLVMMKNILL</sequence>
<feature type="signal peptide" evidence="1">
    <location>
        <begin position="1"/>
        <end position="20"/>
    </location>
</feature>
<evidence type="ECO:0000256" key="1">
    <source>
        <dbReference type="SAM" id="SignalP"/>
    </source>
</evidence>
<protein>
    <submittedName>
        <fullName evidence="3">Secreted protein</fullName>
    </submittedName>
</protein>
<evidence type="ECO:0000313" key="2">
    <source>
        <dbReference type="Proteomes" id="UP000095283"/>
    </source>
</evidence>
<keyword evidence="2" id="KW-1185">Reference proteome</keyword>
<reference evidence="3" key="1">
    <citation type="submission" date="2016-11" db="UniProtKB">
        <authorList>
            <consortium name="WormBaseParasite"/>
        </authorList>
    </citation>
    <scope>IDENTIFICATION</scope>
</reference>
<evidence type="ECO:0000313" key="3">
    <source>
        <dbReference type="WBParaSite" id="Hba_14753"/>
    </source>
</evidence>
<keyword evidence="1" id="KW-0732">Signal</keyword>
<proteinExistence type="predicted"/>